<dbReference type="Proteomes" id="UP000036458">
    <property type="component" value="Chromosome"/>
</dbReference>
<reference evidence="4 5" key="1">
    <citation type="submission" date="2015-01" db="EMBL/GenBank/DDBJ databases">
        <title>Rufibacter sp./DG31D/ whole genome sequencing.</title>
        <authorList>
            <person name="Kim M.K."/>
            <person name="Srinivasan S."/>
            <person name="Lee J.-J."/>
        </authorList>
    </citation>
    <scope>NUCLEOTIDE SEQUENCE [LARGE SCALE GENOMIC DNA]</scope>
    <source>
        <strain evidence="4 5">DG31D</strain>
    </source>
</reference>
<sequence length="317" mass="34755">MKKNRLLALVVSVLTGFAAFSCNQSGKGPTDTATTGSIKISVDESFAPIVDSQIQVFESLYKYAQIEAVYKPEAQVMQDLLNDTIRFAILARELNAQEKAEFDRVKITPRVFKIAIDGIALILNKENTDTTLTLQQVRNIFTGKTTNWKQLDPAAKDGKITIVFDNSNSSTARFIQDSINLKKPLPANTYASTSNAKLVDYVAQNRNAIGVIGVNWISERADSTAISFLKKVNVVGISKKDNPASVDDYVQPYQGYLAQGTYPLKREVFIISREARAGLGTGFASFITGDKGQRIILKSGLVPASMPVRIVGFSEEE</sequence>
<dbReference type="InterPro" id="IPR024370">
    <property type="entry name" value="PBP_domain"/>
</dbReference>
<feature type="chain" id="PRO_5005212107" evidence="2">
    <location>
        <begin position="22"/>
        <end position="317"/>
    </location>
</feature>
<name>A0A0H4VSC2_9BACT</name>
<dbReference type="SUPFAM" id="SSF53850">
    <property type="entry name" value="Periplasmic binding protein-like II"/>
    <property type="match status" value="1"/>
</dbReference>
<dbReference type="OrthoDB" id="1450880at2"/>
<dbReference type="KEGG" id="ruf:TH63_16390"/>
<protein>
    <submittedName>
        <fullName evidence="4">Phosphate ABC transporter substrate-binding protein, PhoT family</fullName>
    </submittedName>
</protein>
<dbReference type="Gene3D" id="3.40.190.10">
    <property type="entry name" value="Periplasmic binding protein-like II"/>
    <property type="match status" value="2"/>
</dbReference>
<gene>
    <name evidence="4" type="ORF">TH63_16390</name>
</gene>
<evidence type="ECO:0000256" key="1">
    <source>
        <dbReference type="ARBA" id="ARBA00022729"/>
    </source>
</evidence>
<dbReference type="PANTHER" id="PTHR30570:SF1">
    <property type="entry name" value="PHOSPHATE-BINDING PROTEIN PSTS"/>
    <property type="match status" value="1"/>
</dbReference>
<dbReference type="RefSeq" id="WP_048921899.1">
    <property type="nucleotide sequence ID" value="NZ_CP010777.1"/>
</dbReference>
<keyword evidence="1 2" id="KW-0732">Signal</keyword>
<dbReference type="PANTHER" id="PTHR30570">
    <property type="entry name" value="PERIPLASMIC PHOSPHATE BINDING COMPONENT OF PHOSPHATE ABC TRANSPORTER"/>
    <property type="match status" value="1"/>
</dbReference>
<evidence type="ECO:0000313" key="5">
    <source>
        <dbReference type="Proteomes" id="UP000036458"/>
    </source>
</evidence>
<feature type="signal peptide" evidence="2">
    <location>
        <begin position="1"/>
        <end position="21"/>
    </location>
</feature>
<dbReference type="Pfam" id="PF12849">
    <property type="entry name" value="PBP_like_2"/>
    <property type="match status" value="1"/>
</dbReference>
<dbReference type="STRING" id="1379910.TH63_16390"/>
<feature type="domain" description="PBP" evidence="3">
    <location>
        <begin position="30"/>
        <end position="290"/>
    </location>
</feature>
<evidence type="ECO:0000259" key="3">
    <source>
        <dbReference type="Pfam" id="PF12849"/>
    </source>
</evidence>
<dbReference type="EMBL" id="CP010777">
    <property type="protein sequence ID" value="AKQ46852.1"/>
    <property type="molecule type" value="Genomic_DNA"/>
</dbReference>
<proteinExistence type="predicted"/>
<dbReference type="PROSITE" id="PS51257">
    <property type="entry name" value="PROKAR_LIPOPROTEIN"/>
    <property type="match status" value="1"/>
</dbReference>
<dbReference type="InterPro" id="IPR050811">
    <property type="entry name" value="Phosphate_ABC_transporter"/>
</dbReference>
<keyword evidence="5" id="KW-1185">Reference proteome</keyword>
<organism evidence="4 5">
    <name type="scientific">Rufibacter radiotolerans</name>
    <dbReference type="NCBI Taxonomy" id="1379910"/>
    <lineage>
        <taxon>Bacteria</taxon>
        <taxon>Pseudomonadati</taxon>
        <taxon>Bacteroidota</taxon>
        <taxon>Cytophagia</taxon>
        <taxon>Cytophagales</taxon>
        <taxon>Hymenobacteraceae</taxon>
        <taxon>Rufibacter</taxon>
    </lineage>
</organism>
<dbReference type="AlphaFoldDB" id="A0A0H4VSC2"/>
<evidence type="ECO:0000256" key="2">
    <source>
        <dbReference type="SAM" id="SignalP"/>
    </source>
</evidence>
<accession>A0A0H4VSC2</accession>
<dbReference type="PATRIC" id="fig|1379910.4.peg.3577"/>
<evidence type="ECO:0000313" key="4">
    <source>
        <dbReference type="EMBL" id="AKQ46852.1"/>
    </source>
</evidence>